<reference evidence="2" key="1">
    <citation type="submission" date="2022-09" db="EMBL/GenBank/DDBJ databases">
        <title>Tahibacter sp. nov., isolated from a fresh water.</title>
        <authorList>
            <person name="Baek J.H."/>
            <person name="Lee J.K."/>
            <person name="Kim J.M."/>
            <person name="Jeon C.O."/>
        </authorList>
    </citation>
    <scope>NUCLEOTIDE SEQUENCE</scope>
    <source>
        <strain evidence="2">W38</strain>
    </source>
</reference>
<gene>
    <name evidence="2" type="ORF">N4264_14795</name>
</gene>
<evidence type="ECO:0000313" key="3">
    <source>
        <dbReference type="Proteomes" id="UP001064632"/>
    </source>
</evidence>
<sequence>MSHHKRLLLLLGISIFRTTSEEEAVASLTDEEARLPRTILRLDTRELDPSVTTGFWSPVEARVRTFAKQVLADLDQNGPAMVRYIGLDEVPTLVALSAFLGDEHRIECRDLAVDTKRFEWLEQDATVAFDKVGEPRDVIEAARDVTLRIEVSFTVHAEHVDQVIAPSQRIADVTVRPRGVTPIPGLLQSQADVERVRVAVREVLAELDRTRPGIQTIHLFLAGPVSVCLAVGQELRLRNGRRVQTYRYRSDATPAQTPAILLTPRAGEEVQRPLTADEVARADTIRERWREALKQVYEHAQVLKTHGSWPGYLAAPLVGDNPCPSDLASIWELVKDVDTISQDDVDEFSFDRTARVWFFPNRMLLDMADAGGDADRVRKLARAFFGTSICTSTST</sequence>
<dbReference type="EMBL" id="CP104694">
    <property type="protein sequence ID" value="UXI66019.1"/>
    <property type="molecule type" value="Genomic_DNA"/>
</dbReference>
<dbReference type="Proteomes" id="UP001064632">
    <property type="component" value="Chromosome"/>
</dbReference>
<dbReference type="NCBIfam" id="NF033611">
    <property type="entry name" value="SAVED"/>
    <property type="match status" value="1"/>
</dbReference>
<name>A0ABY6B7N8_9GAMM</name>
<keyword evidence="3" id="KW-1185">Reference proteome</keyword>
<proteinExistence type="predicted"/>
<accession>A0ABY6B7N8</accession>
<dbReference type="InterPro" id="IPR040836">
    <property type="entry name" value="SAVED"/>
</dbReference>
<protein>
    <submittedName>
        <fullName evidence="2">SAVED domain-containing protein</fullName>
    </submittedName>
</protein>
<dbReference type="Pfam" id="PF18145">
    <property type="entry name" value="SAVED"/>
    <property type="match status" value="1"/>
</dbReference>
<dbReference type="RefSeq" id="WP_261693009.1">
    <property type="nucleotide sequence ID" value="NZ_CP104694.1"/>
</dbReference>
<evidence type="ECO:0000313" key="2">
    <source>
        <dbReference type="EMBL" id="UXI66019.1"/>
    </source>
</evidence>
<organism evidence="2 3">
    <name type="scientific">Tahibacter amnicola</name>
    <dbReference type="NCBI Taxonomy" id="2976241"/>
    <lineage>
        <taxon>Bacteria</taxon>
        <taxon>Pseudomonadati</taxon>
        <taxon>Pseudomonadota</taxon>
        <taxon>Gammaproteobacteria</taxon>
        <taxon>Lysobacterales</taxon>
        <taxon>Rhodanobacteraceae</taxon>
        <taxon>Tahibacter</taxon>
    </lineage>
</organism>
<feature type="domain" description="SMODS-associated and fused to various effectors" evidence="1">
    <location>
        <begin position="68"/>
        <end position="254"/>
    </location>
</feature>
<evidence type="ECO:0000259" key="1">
    <source>
        <dbReference type="Pfam" id="PF18145"/>
    </source>
</evidence>